<evidence type="ECO:0000313" key="3">
    <source>
        <dbReference type="Proteomes" id="UP000267798"/>
    </source>
</evidence>
<dbReference type="PANTHER" id="PTHR37291:SF1">
    <property type="entry name" value="TYPE IV METHYL-DIRECTED RESTRICTION ENZYME ECOKMCRB SUBUNIT"/>
    <property type="match status" value="1"/>
</dbReference>
<dbReference type="OrthoDB" id="9781481at2"/>
<comment type="caution">
    <text evidence="2">The sequence shown here is derived from an EMBL/GenBank/DDBJ whole genome shotgun (WGS) entry which is preliminary data.</text>
</comment>
<dbReference type="Pfam" id="PF07728">
    <property type="entry name" value="AAA_5"/>
    <property type="match status" value="1"/>
</dbReference>
<accession>A0A3A6PL49</accession>
<gene>
    <name evidence="2" type="ORF">D3P09_13040</name>
</gene>
<dbReference type="Proteomes" id="UP000267798">
    <property type="component" value="Unassembled WGS sequence"/>
</dbReference>
<name>A0A3A6PL49_9BACL</name>
<dbReference type="InterPro" id="IPR052934">
    <property type="entry name" value="Methyl-DNA_Rec/Restrict_Enz"/>
</dbReference>
<proteinExistence type="predicted"/>
<dbReference type="InterPro" id="IPR011704">
    <property type="entry name" value="ATPase_dyneun-rel_AAA"/>
</dbReference>
<keyword evidence="3" id="KW-1185">Reference proteome</keyword>
<dbReference type="GO" id="GO:0016887">
    <property type="term" value="F:ATP hydrolysis activity"/>
    <property type="evidence" value="ECO:0007669"/>
    <property type="project" value="InterPro"/>
</dbReference>
<reference evidence="2 3" key="1">
    <citation type="submission" date="2018-09" db="EMBL/GenBank/DDBJ databases">
        <title>Paenibacillus aracenensis nov. sp. isolated from a cave in southern Spain.</title>
        <authorList>
            <person name="Jurado V."/>
            <person name="Gutierrez-Patricio S."/>
            <person name="Gonzalez-Pimentel J.L."/>
            <person name="Miller A.Z."/>
            <person name="Laiz L."/>
            <person name="Saiz-Jimenez C."/>
        </authorList>
    </citation>
    <scope>NUCLEOTIDE SEQUENCE [LARGE SCALE GENOMIC DNA]</scope>
    <source>
        <strain evidence="2 3">JCM 19203</strain>
    </source>
</reference>
<evidence type="ECO:0000313" key="2">
    <source>
        <dbReference type="EMBL" id="RJX40446.1"/>
    </source>
</evidence>
<sequence>MISNYKFYAETVTANSLDKRPIFKYTLAHLYLAQGIIAYLGKELPTPIDLDELVANQSIVLISGDEVKHPRERIQHIGRALLELDLIYIDNSYYSLTSLGIQYFNALDSNPWRLSSEQINLLREKLANDENSDESSNLIKIINMAITIVRQLNEFSLGTFNEKFINIMQMQDEWGKVTQENRSRFMLNWLEELLFIQKSGEKYIFQGNRESEPLDASIVPERIENIKDYIKQKGFHFPDLLIENLYLSLKTKPFVILAGVSGTGKTKLVKLFAEALGATSNNKQFTLIPVRPDWSDPSDLLGYKDLSGSFRPGQLAEVLVEASKAENRQKSYFICLDEMNLARVEHYFSDVLSVIETQEWKSNHIVTAPLIYTESLSLEDQQVYGNLTLPDNVYLVGTVNMDETTHPFSKKVLDRANTIEFNYINLGQFPMFKVGSAHDKGIKKVDNSFLRSEYLQLVDVYQDHYDLVHRTTEKLVKINEILEEIHSHVGFRIRDAVCFYMIYNERFQLFTEDAAFDQQLLQKILPRVQGSSSSVKHALLQLMQGALGRTLPISELMDDASGLYERWSASHTVETAKHPQTARKIAFMLRRLEEDGFTSFWLS</sequence>
<dbReference type="GO" id="GO:0005524">
    <property type="term" value="F:ATP binding"/>
    <property type="evidence" value="ECO:0007669"/>
    <property type="project" value="InterPro"/>
</dbReference>
<evidence type="ECO:0000259" key="1">
    <source>
        <dbReference type="Pfam" id="PF07728"/>
    </source>
</evidence>
<protein>
    <recommendedName>
        <fullName evidence="1">ATPase dynein-related AAA domain-containing protein</fullName>
    </recommendedName>
</protein>
<dbReference type="SUPFAM" id="SSF52540">
    <property type="entry name" value="P-loop containing nucleoside triphosphate hydrolases"/>
    <property type="match status" value="1"/>
</dbReference>
<dbReference type="AlphaFoldDB" id="A0A3A6PL49"/>
<organism evidence="2 3">
    <name type="scientific">Paenibacillus pinisoli</name>
    <dbReference type="NCBI Taxonomy" id="1276110"/>
    <lineage>
        <taxon>Bacteria</taxon>
        <taxon>Bacillati</taxon>
        <taxon>Bacillota</taxon>
        <taxon>Bacilli</taxon>
        <taxon>Bacillales</taxon>
        <taxon>Paenibacillaceae</taxon>
        <taxon>Paenibacillus</taxon>
    </lineage>
</organism>
<dbReference type="InterPro" id="IPR027417">
    <property type="entry name" value="P-loop_NTPase"/>
</dbReference>
<dbReference type="EMBL" id="QXQB01000002">
    <property type="protein sequence ID" value="RJX40446.1"/>
    <property type="molecule type" value="Genomic_DNA"/>
</dbReference>
<dbReference type="Gene3D" id="3.40.50.300">
    <property type="entry name" value="P-loop containing nucleotide triphosphate hydrolases"/>
    <property type="match status" value="1"/>
</dbReference>
<dbReference type="PANTHER" id="PTHR37291">
    <property type="entry name" value="5-METHYLCYTOSINE-SPECIFIC RESTRICTION ENZYME B"/>
    <property type="match status" value="1"/>
</dbReference>
<feature type="domain" description="ATPase dynein-related AAA" evidence="1">
    <location>
        <begin position="255"/>
        <end position="403"/>
    </location>
</feature>